<evidence type="ECO:0000313" key="4">
    <source>
        <dbReference type="Proteomes" id="UP000594262"/>
    </source>
</evidence>
<organism evidence="3 4">
    <name type="scientific">Clytia hemisphaerica</name>
    <dbReference type="NCBI Taxonomy" id="252671"/>
    <lineage>
        <taxon>Eukaryota</taxon>
        <taxon>Metazoa</taxon>
        <taxon>Cnidaria</taxon>
        <taxon>Hydrozoa</taxon>
        <taxon>Hydroidolina</taxon>
        <taxon>Leptothecata</taxon>
        <taxon>Obeliida</taxon>
        <taxon>Clytiidae</taxon>
        <taxon>Clytia</taxon>
    </lineage>
</organism>
<dbReference type="OrthoDB" id="76966at2759"/>
<name>A0A7M5X9D5_9CNID</name>
<feature type="compositionally biased region" description="Gly residues" evidence="1">
    <location>
        <begin position="406"/>
        <end position="419"/>
    </location>
</feature>
<accession>A0A7M5X9D5</accession>
<evidence type="ECO:0000259" key="2">
    <source>
        <dbReference type="Pfam" id="PF15082"/>
    </source>
</evidence>
<proteinExistence type="predicted"/>
<evidence type="ECO:0000256" key="1">
    <source>
        <dbReference type="SAM" id="MobiDB-lite"/>
    </source>
</evidence>
<dbReference type="PANTHER" id="PTHR33331">
    <property type="entry name" value="COILED-COIL DOMAIN-CONTAINING PROTEIN 162"/>
    <property type="match status" value="1"/>
</dbReference>
<dbReference type="AlphaFoldDB" id="A0A7M5X9D5"/>
<evidence type="ECO:0000313" key="3">
    <source>
        <dbReference type="EnsemblMetazoa" id="CLYHEMP019790.1"/>
    </source>
</evidence>
<sequence length="1211" mass="141069">MKEEVDSCLKSEYTNESIPVLLHQFFVERVKELSQLKILHMKRWTRFCHYTKERETVYPQYKKSMDDILLECQDAYDRASRLSVCCEPLITSQPIPISMVKSEDLAIYTRWFVYYLHSIKKITHFIKVIEWLPQTKFLLSKKHDKLEEKKTVSNSNKKFTSRDESNGLVSPRFLSPRSFWKRDEKPTPVSETSKDINPLPSFSTEIEDFSKQLDVLLANYDIKMRCHQVENQSDGMDMYNLVIRKFKQHHFIQEQNRLFPIYDSETLENSKETKEKGHMTYKKESNWLPFIQILPDVYNTQKAALTKLKEQDAMDQLMFVQSKILSVKSSDKVLYLLKEHAKQIGSDLKTSSSTSLLRRNTKDVWSNVFNFKSRPQSARGGNNSGGYEENLSSKGSETFDKSSGSGENGGGGGGGGGGEFDITEAVHKLGLEDDDSTKTHSFNVNGALLSLMLLRHLKIKDHRRTVLNTLNYFRSIERTLTINDVGFSAKESKIHSSSYKPHHEGVSGGIGDHQYTHNTPVDYIKHQFNTLQDLDVENYDDFYSIEDNLVHVQDQKGWLIMYDAALKDFGELESEMMLIATHYLEAACQDNEDAQSRPRSSHKREAINLDYYGLRNVDRFAVLYDLWQWEMKFQEKKRQLLDCFLEAYHHITNEKEAKKMCQVLVNIMYQRPRFNFTHGYFIESYQQECKLLEEKCKIIKLILDDHIQEQRHYTQTINRDEKRYYGMPGPMIPVQAISVNTSRPVLKDIFMLEFHPTISTIAAVPSAILKSHRELIHMFQPESITDEVNLELSLVSEISKEWTTKDSFGNSYSAQTRKDVFSEIFIEDPMFVCEIGDSLTAQHDSRGTHNKRKEEIKKMLNTWSKLLEIITNRHRLLENINETDILHNAYIFNSRKIGVDECHLHLRPVSFEYAQAKTNAKTKPLSLKELLDDESRVDRYIPNNSSLGISELDEKHVSVFNFRNREGLINLVSTSNSSEKVRAALSAQICQKFLLMSAVQQVNGSYNEIRSEEKQRLKMEQSSFLIGSSRSSSQSLIKTSLPSQLMIPMTQSQQMFHENLINDKLKRSFLSLQAEKSFYRDRMLNGFVKMKEKKQPKTMDEIVRMKLNFIQEYCASLQTRFSQHLCRGQLISYFYSMKTLLKSFPVTRDVHFMCGHDQEEETGKDDEEKKKEVIEDEIVKDPTRFKQRPKRFLSLDGKRLLNLWYIPHYSE</sequence>
<dbReference type="EnsemblMetazoa" id="CLYHEMT019790.1">
    <property type="protein sequence ID" value="CLYHEMP019790.1"/>
    <property type="gene ID" value="CLYHEMG019790"/>
</dbReference>
<protein>
    <recommendedName>
        <fullName evidence="2">DUF4549 domain-containing protein</fullName>
    </recommendedName>
</protein>
<dbReference type="InterPro" id="IPR029376">
    <property type="entry name" value="DUF4549"/>
</dbReference>
<dbReference type="Proteomes" id="UP000594262">
    <property type="component" value="Unplaced"/>
</dbReference>
<reference evidence="3" key="1">
    <citation type="submission" date="2021-01" db="UniProtKB">
        <authorList>
            <consortium name="EnsemblMetazoa"/>
        </authorList>
    </citation>
    <scope>IDENTIFICATION</scope>
</reference>
<feature type="region of interest" description="Disordered" evidence="1">
    <location>
        <begin position="375"/>
        <end position="419"/>
    </location>
</feature>
<dbReference type="Pfam" id="PF15082">
    <property type="entry name" value="DUF4549"/>
    <property type="match status" value="1"/>
</dbReference>
<dbReference type="InterPro" id="IPR040401">
    <property type="entry name" value="CCDC162"/>
</dbReference>
<feature type="domain" description="DUF4549" evidence="2">
    <location>
        <begin position="1"/>
        <end position="62"/>
    </location>
</feature>
<keyword evidence="4" id="KW-1185">Reference proteome</keyword>
<dbReference type="PANTHER" id="PTHR33331:SF13">
    <property type="entry name" value="COILED-COIL DOMAIN CONTAINING 162"/>
    <property type="match status" value="1"/>
</dbReference>